<dbReference type="VEuPathDB" id="FungiDB:PABG_05465"/>
<sequence>MSSPVEVDGGSATRTLGWLDGQTRDKNSSSMVSLGTNLPEHTPITTFGIPFDDTDILGGVDDIIAKFFASL</sequence>
<feature type="region of interest" description="Disordered" evidence="1">
    <location>
        <begin position="1"/>
        <end position="35"/>
    </location>
</feature>
<dbReference type="Proteomes" id="UP000242814">
    <property type="component" value="Unassembled WGS sequence"/>
</dbReference>
<evidence type="ECO:0000313" key="3">
    <source>
        <dbReference type="Proteomes" id="UP000242814"/>
    </source>
</evidence>
<gene>
    <name evidence="2" type="ORF">ACO22_05076</name>
</gene>
<protein>
    <submittedName>
        <fullName evidence="2">Uncharacterized protein</fullName>
    </submittedName>
</protein>
<comment type="caution">
    <text evidence="2">The sequence shown here is derived from an EMBL/GenBank/DDBJ whole genome shotgun (WGS) entry which is preliminary data.</text>
</comment>
<proteinExistence type="predicted"/>
<accession>A0A1D2JBA9</accession>
<name>A0A1D2JBA9_PARBR</name>
<reference evidence="2 3" key="1">
    <citation type="submission" date="2016-06" db="EMBL/GenBank/DDBJ databases">
        <authorList>
            <person name="Kjaerup R.B."/>
            <person name="Dalgaard T.S."/>
            <person name="Juul-Madsen H.R."/>
        </authorList>
    </citation>
    <scope>NUCLEOTIDE SEQUENCE [LARGE SCALE GENOMIC DNA]</scope>
    <source>
        <strain evidence="2 3">Pb300</strain>
    </source>
</reference>
<organism evidence="2 3">
    <name type="scientific">Paracoccidioides brasiliensis</name>
    <dbReference type="NCBI Taxonomy" id="121759"/>
    <lineage>
        <taxon>Eukaryota</taxon>
        <taxon>Fungi</taxon>
        <taxon>Dikarya</taxon>
        <taxon>Ascomycota</taxon>
        <taxon>Pezizomycotina</taxon>
        <taxon>Eurotiomycetes</taxon>
        <taxon>Eurotiomycetidae</taxon>
        <taxon>Onygenales</taxon>
        <taxon>Ajellomycetaceae</taxon>
        <taxon>Paracoccidioides</taxon>
    </lineage>
</organism>
<dbReference type="AlphaFoldDB" id="A0A1D2JBA9"/>
<evidence type="ECO:0000313" key="2">
    <source>
        <dbReference type="EMBL" id="ODH25773.1"/>
    </source>
</evidence>
<dbReference type="EMBL" id="LZYO01000214">
    <property type="protein sequence ID" value="ODH25773.1"/>
    <property type="molecule type" value="Genomic_DNA"/>
</dbReference>
<evidence type="ECO:0000256" key="1">
    <source>
        <dbReference type="SAM" id="MobiDB-lite"/>
    </source>
</evidence>